<keyword evidence="4" id="KW-1278">Translocase</keyword>
<reference evidence="12" key="1">
    <citation type="submission" date="2016-06" db="EMBL/GenBank/DDBJ databases">
        <authorList>
            <person name="Sutton G."/>
            <person name="Brinkac L."/>
            <person name="Sanka R."/>
            <person name="Adams M."/>
            <person name="Lau E."/>
            <person name="Mehaffy C."/>
            <person name="Tameris M."/>
            <person name="Hatherill M."/>
            <person name="Hanekom W."/>
            <person name="Mahomed H."/>
            <person name="Mcshane H."/>
        </authorList>
    </citation>
    <scope>NUCLEOTIDE SEQUENCE [LARGE SCALE GENOMIC DNA]</scope>
    <source>
        <strain evidence="12">852002-51209_SCH5440388</strain>
    </source>
</reference>
<dbReference type="NCBIfam" id="TIGR01494">
    <property type="entry name" value="ATPase_P-type"/>
    <property type="match status" value="2"/>
</dbReference>
<dbReference type="PANTHER" id="PTHR42861">
    <property type="entry name" value="CALCIUM-TRANSPORTING ATPASE"/>
    <property type="match status" value="1"/>
</dbReference>
<dbReference type="Gene3D" id="1.20.1110.10">
    <property type="entry name" value="Calcium-transporting ATPase, transmembrane domain"/>
    <property type="match status" value="2"/>
</dbReference>
<feature type="region of interest" description="Disordered" evidence="8">
    <location>
        <begin position="1423"/>
        <end position="1473"/>
    </location>
</feature>
<keyword evidence="6" id="KW-0472">Membrane</keyword>
<feature type="compositionally biased region" description="Basic and acidic residues" evidence="8">
    <location>
        <begin position="609"/>
        <end position="621"/>
    </location>
</feature>
<dbReference type="InterPro" id="IPR023298">
    <property type="entry name" value="ATPase_P-typ_TM_dom_sf"/>
</dbReference>
<dbReference type="InterPro" id="IPR001757">
    <property type="entry name" value="P_typ_ATPase"/>
</dbReference>
<dbReference type="SFLD" id="SFLDG00002">
    <property type="entry name" value="C1.7:_P-type_atpase_like"/>
    <property type="match status" value="1"/>
</dbReference>
<evidence type="ECO:0000256" key="2">
    <source>
        <dbReference type="ARBA" id="ARBA00022475"/>
    </source>
</evidence>
<dbReference type="Pfam" id="PF00702">
    <property type="entry name" value="Hydrolase"/>
    <property type="match status" value="1"/>
</dbReference>
<dbReference type="InterPro" id="IPR044492">
    <property type="entry name" value="P_typ_ATPase_HD_dom"/>
</dbReference>
<dbReference type="GO" id="GO:0005524">
    <property type="term" value="F:ATP binding"/>
    <property type="evidence" value="ECO:0007669"/>
    <property type="project" value="InterPro"/>
</dbReference>
<sequence length="1488" mass="154471">MITAIGRMIQGAAELAAAPVVRPVRTALTAVVEMVGGPTARRCWRGADRCWIEVRGLQGDDGKRVAAAVLRQLRRQPGVRQARLNQPLSRVIIDIETDADPASIDLVRLCDVVAEAEQSEATRSEDRRPNDLPGDGILLALKGITAAASGIGIGVAVAGRTLMLPRVPAGVMAAVSAVDYQPKVRAVLEARLGVPGADAVLSLGAAAVYALTQAPAAVTVEFVRHLAQLAETAAAADAWQALEPDLAPQAECRTVAPEPVRPCALPDGVVERYAERCGRAQAMAAVSVGALTRDPGAAATAAVVAAPKAARNSREAFASTLGRGLADRRDLVQLRPDALRLLDRVDAVVVDPRALATDELRVGRFRDVAQADRAEVWQWAKGRLEAGELSAGWHRVAPAFDGVARNGRARGQVLVYRRHDPRAHGVLAEIRRAGAQAVSLNLDQLGDLRSSFDELHEADSDTDIDTVLAGAVETLQRGGRTVAVLSVDAPRALGAADLAVGLLGRGAVPWQADVLAVDLAAVWRLLHAIPAARRASERGVELSAGGTLLGALLMVPGVRGRGPGPVTAGAAAGLVNGFWLARSALLDVEPKVTPVEDWHAMTPEQVRSRLAEAHATDEDSQRGQPGGRQWLQAVPRPLTELVTALRSELSDPLTPVLAVGSAASAMLGSPVDAVLVGSVLTGNALLAATQQVRAERLLSRMLAVQDPPARRLGTGGNRNGEAGYDSVAATRLRPGDIIEVRPGEVVPADARIIEAVDAEADEASLTGESLPVPKQVAAAPGVELAERHCMLYATTTLVTGTVVAVVTEVGAATQARRAADIGHGAGPAVGLQAQLRELTNRALPFSMAGGALVSGLGLLRRLPLRSAVASGVAVAVAAVPEGLPLVATLAQQASARRLTRTGALVRSPRSVEALGRVDVVCFDKTGTLSENRLRVSQVRTVGGDVSEQQVLDCAARATPPKNGDQYEHATDAAVAEAAAAPQALDGTGTYLPFRSGRKFSGALIGEELSIKGAPEVVLSACTDLDPAVARTVEEMARNGLRVLAVARRTLTANQAERGRSDTDRLAALCTRRLQFVGLVGLSDTPRAESAQVLKSLQDNKIGVRLITGDHPVTAKAIAAELGLSIAEEQVISGEDWVAMPRRSQEAAVRDRRVFARMSPEHKVQVVQTLERIGMVCAMVGDGANDAAAIRAATVGIGVAARGSDPARSSADVLLLDGRIGSLTDALDEGRQLWRRVQAAVAVLLGGNAGEVVFSIVGSALTGRSPLNTRQLLLVNMMTDALPAAALAVSPTTHAVGAAGHGPDQTELWRTVAIRGAATAGAATGAWLTTGFTLAPRRASTAALVALVSTQLAQTLIDSHGPLVIATAAGSLATLGAAISTPGVSQLLGCTPLDPLGWAQALSAAGIATGIAAVTPRLVSRFTGPVPEEPAQSSMSSTPQRHSTAYTSRNGTVNTRDTASVNGSAGVPEPEVITPLTLRNRHVEMSKST</sequence>
<dbReference type="PRINTS" id="PR00120">
    <property type="entry name" value="HATPASE"/>
</dbReference>
<dbReference type="Gene3D" id="3.40.50.1000">
    <property type="entry name" value="HAD superfamily/HAD-like"/>
    <property type="match status" value="2"/>
</dbReference>
<organism evidence="11 12">
    <name type="scientific">Mycolicibacterium peregrinum</name>
    <name type="common">Mycobacterium peregrinum</name>
    <dbReference type="NCBI Taxonomy" id="43304"/>
    <lineage>
        <taxon>Bacteria</taxon>
        <taxon>Bacillati</taxon>
        <taxon>Actinomycetota</taxon>
        <taxon>Actinomycetes</taxon>
        <taxon>Mycobacteriales</taxon>
        <taxon>Mycobacteriaceae</taxon>
        <taxon>Mycolicibacterium</taxon>
    </lineage>
</organism>
<dbReference type="SFLD" id="SFLDF00027">
    <property type="entry name" value="p-type_atpase"/>
    <property type="match status" value="1"/>
</dbReference>
<comment type="catalytic activity">
    <reaction evidence="7">
        <text>ATP + H2O = ADP + phosphate + H(+)</text>
        <dbReference type="Rhea" id="RHEA:13065"/>
        <dbReference type="ChEBI" id="CHEBI:15377"/>
        <dbReference type="ChEBI" id="CHEBI:15378"/>
        <dbReference type="ChEBI" id="CHEBI:30616"/>
        <dbReference type="ChEBI" id="CHEBI:43474"/>
        <dbReference type="ChEBI" id="CHEBI:456216"/>
    </reaction>
</comment>
<dbReference type="SUPFAM" id="SSF56784">
    <property type="entry name" value="HAD-like"/>
    <property type="match status" value="1"/>
</dbReference>
<protein>
    <submittedName>
        <fullName evidence="11">Haloacid dehalogenase</fullName>
    </submittedName>
</protein>
<dbReference type="InterPro" id="IPR023299">
    <property type="entry name" value="ATPase_P-typ_cyto_dom_N"/>
</dbReference>
<evidence type="ECO:0000256" key="7">
    <source>
        <dbReference type="ARBA" id="ARBA00049360"/>
    </source>
</evidence>
<evidence type="ECO:0000259" key="10">
    <source>
        <dbReference type="Pfam" id="PF00689"/>
    </source>
</evidence>
<evidence type="ECO:0000313" key="11">
    <source>
        <dbReference type="EMBL" id="OBB26936.1"/>
    </source>
</evidence>
<dbReference type="Proteomes" id="UP000093902">
    <property type="component" value="Unassembled WGS sequence"/>
</dbReference>
<dbReference type="InterPro" id="IPR023214">
    <property type="entry name" value="HAD_sf"/>
</dbReference>
<dbReference type="SUPFAM" id="SSF81653">
    <property type="entry name" value="Calcium ATPase, transduction domain A"/>
    <property type="match status" value="1"/>
</dbReference>
<keyword evidence="5" id="KW-1133">Transmembrane helix</keyword>
<dbReference type="EMBL" id="LZSO01000031">
    <property type="protein sequence ID" value="OBB26936.1"/>
    <property type="molecule type" value="Genomic_DNA"/>
</dbReference>
<accession>A0A1A0QXN6</accession>
<evidence type="ECO:0000256" key="6">
    <source>
        <dbReference type="ARBA" id="ARBA00023136"/>
    </source>
</evidence>
<dbReference type="InterPro" id="IPR006068">
    <property type="entry name" value="ATPase_P-typ_cation-transptr_C"/>
</dbReference>
<evidence type="ECO:0000256" key="1">
    <source>
        <dbReference type="ARBA" id="ARBA00004651"/>
    </source>
</evidence>
<dbReference type="PRINTS" id="PR00119">
    <property type="entry name" value="CATATPASE"/>
</dbReference>
<comment type="caution">
    <text evidence="11">The sequence shown here is derived from an EMBL/GenBank/DDBJ whole genome shotgun (WGS) entry which is preliminary data.</text>
</comment>
<dbReference type="Gene3D" id="2.70.150.10">
    <property type="entry name" value="Calcium-transporting ATPase, cytoplasmic transduction domain A"/>
    <property type="match status" value="1"/>
</dbReference>
<feature type="region of interest" description="Disordered" evidence="8">
    <location>
        <begin position="609"/>
        <end position="629"/>
    </location>
</feature>
<evidence type="ECO:0000259" key="9">
    <source>
        <dbReference type="Pfam" id="PF00122"/>
    </source>
</evidence>
<dbReference type="GO" id="GO:0016887">
    <property type="term" value="F:ATP hydrolysis activity"/>
    <property type="evidence" value="ECO:0007669"/>
    <property type="project" value="InterPro"/>
</dbReference>
<dbReference type="Pfam" id="PF00122">
    <property type="entry name" value="E1-E2_ATPase"/>
    <property type="match status" value="1"/>
</dbReference>
<dbReference type="GO" id="GO:0005886">
    <property type="term" value="C:plasma membrane"/>
    <property type="evidence" value="ECO:0007669"/>
    <property type="project" value="UniProtKB-SubCell"/>
</dbReference>
<feature type="domain" description="P-type ATPase A" evidence="9">
    <location>
        <begin position="723"/>
        <end position="819"/>
    </location>
</feature>
<evidence type="ECO:0000256" key="3">
    <source>
        <dbReference type="ARBA" id="ARBA00022692"/>
    </source>
</evidence>
<dbReference type="InterPro" id="IPR059000">
    <property type="entry name" value="ATPase_P-type_domA"/>
</dbReference>
<name>A0A1A0QXN6_MYCPR</name>
<dbReference type="STRING" id="43304.GCA_001403655_06598"/>
<gene>
    <name evidence="11" type="ORF">A5792_24075</name>
</gene>
<feature type="compositionally biased region" description="Polar residues" evidence="8">
    <location>
        <begin position="1430"/>
        <end position="1462"/>
    </location>
</feature>
<evidence type="ECO:0000256" key="4">
    <source>
        <dbReference type="ARBA" id="ARBA00022967"/>
    </source>
</evidence>
<dbReference type="Pfam" id="PF00689">
    <property type="entry name" value="Cation_ATPase_C"/>
    <property type="match status" value="1"/>
</dbReference>
<proteinExistence type="predicted"/>
<keyword evidence="3" id="KW-0812">Transmembrane</keyword>
<dbReference type="InterPro" id="IPR008250">
    <property type="entry name" value="ATPase_P-typ_transduc_dom_A_sf"/>
</dbReference>
<feature type="domain" description="Cation-transporting P-type ATPase C-terminal" evidence="10">
    <location>
        <begin position="1264"/>
        <end position="1411"/>
    </location>
</feature>
<evidence type="ECO:0000313" key="12">
    <source>
        <dbReference type="Proteomes" id="UP000093902"/>
    </source>
</evidence>
<evidence type="ECO:0000256" key="8">
    <source>
        <dbReference type="SAM" id="MobiDB-lite"/>
    </source>
</evidence>
<dbReference type="InterPro" id="IPR036412">
    <property type="entry name" value="HAD-like_sf"/>
</dbReference>
<dbReference type="Gene3D" id="3.40.1110.10">
    <property type="entry name" value="Calcium-transporting ATPase, cytoplasmic domain N"/>
    <property type="match status" value="2"/>
</dbReference>
<evidence type="ECO:0000256" key="5">
    <source>
        <dbReference type="ARBA" id="ARBA00022989"/>
    </source>
</evidence>
<keyword evidence="2" id="KW-1003">Cell membrane</keyword>
<dbReference type="SFLD" id="SFLDS00003">
    <property type="entry name" value="Haloacid_Dehalogenase"/>
    <property type="match status" value="1"/>
</dbReference>
<comment type="subcellular location">
    <subcellularLocation>
        <location evidence="1">Cell membrane</location>
        <topology evidence="1">Multi-pass membrane protein</topology>
    </subcellularLocation>
</comment>
<dbReference type="SUPFAM" id="SSF81665">
    <property type="entry name" value="Calcium ATPase, transmembrane domain M"/>
    <property type="match status" value="1"/>
</dbReference>